<dbReference type="InterPro" id="IPR036388">
    <property type="entry name" value="WH-like_DNA-bd_sf"/>
</dbReference>
<dbReference type="InterPro" id="IPR014710">
    <property type="entry name" value="RmlC-like_jellyroll"/>
</dbReference>
<dbReference type="AlphaFoldDB" id="A0A2S5TBF6"/>
<dbReference type="SUPFAM" id="SSF46785">
    <property type="entry name" value="Winged helix' DNA-binding domain"/>
    <property type="match status" value="1"/>
</dbReference>
<dbReference type="Pfam" id="PF00027">
    <property type="entry name" value="cNMP_binding"/>
    <property type="match status" value="1"/>
</dbReference>
<dbReference type="PROSITE" id="PS51063">
    <property type="entry name" value="HTH_CRP_2"/>
    <property type="match status" value="1"/>
</dbReference>
<evidence type="ECO:0000256" key="2">
    <source>
        <dbReference type="ARBA" id="ARBA00023125"/>
    </source>
</evidence>
<dbReference type="PROSITE" id="PS50042">
    <property type="entry name" value="CNMP_BINDING_3"/>
    <property type="match status" value="1"/>
</dbReference>
<dbReference type="InterPro" id="IPR050397">
    <property type="entry name" value="Env_Response_Regulators"/>
</dbReference>
<dbReference type="GO" id="GO:0005829">
    <property type="term" value="C:cytosol"/>
    <property type="evidence" value="ECO:0007669"/>
    <property type="project" value="TreeGrafter"/>
</dbReference>
<dbReference type="CDD" id="cd00092">
    <property type="entry name" value="HTH_CRP"/>
    <property type="match status" value="1"/>
</dbReference>
<dbReference type="PANTHER" id="PTHR24567">
    <property type="entry name" value="CRP FAMILY TRANSCRIPTIONAL REGULATORY PROTEIN"/>
    <property type="match status" value="1"/>
</dbReference>
<gene>
    <name evidence="6" type="ORF">C3942_18615</name>
</gene>
<dbReference type="InterPro" id="IPR012318">
    <property type="entry name" value="HTH_CRP"/>
</dbReference>
<dbReference type="InterPro" id="IPR036390">
    <property type="entry name" value="WH_DNA-bd_sf"/>
</dbReference>
<organism evidence="6 7">
    <name type="scientific">Solimonas fluminis</name>
    <dbReference type="NCBI Taxonomy" id="2086571"/>
    <lineage>
        <taxon>Bacteria</taxon>
        <taxon>Pseudomonadati</taxon>
        <taxon>Pseudomonadota</taxon>
        <taxon>Gammaproteobacteria</taxon>
        <taxon>Nevskiales</taxon>
        <taxon>Nevskiaceae</taxon>
        <taxon>Solimonas</taxon>
    </lineage>
</organism>
<dbReference type="InterPro" id="IPR018490">
    <property type="entry name" value="cNMP-bd_dom_sf"/>
</dbReference>
<dbReference type="SMART" id="SM00100">
    <property type="entry name" value="cNMP"/>
    <property type="match status" value="1"/>
</dbReference>
<dbReference type="RefSeq" id="WP_104231878.1">
    <property type="nucleotide sequence ID" value="NZ_PSNW01000013.1"/>
</dbReference>
<dbReference type="GO" id="GO:0003700">
    <property type="term" value="F:DNA-binding transcription factor activity"/>
    <property type="evidence" value="ECO:0007669"/>
    <property type="project" value="TreeGrafter"/>
</dbReference>
<keyword evidence="7" id="KW-1185">Reference proteome</keyword>
<dbReference type="CDD" id="cd00038">
    <property type="entry name" value="CAP_ED"/>
    <property type="match status" value="1"/>
</dbReference>
<dbReference type="InterPro" id="IPR000595">
    <property type="entry name" value="cNMP-bd_dom"/>
</dbReference>
<evidence type="ECO:0000256" key="1">
    <source>
        <dbReference type="ARBA" id="ARBA00023015"/>
    </source>
</evidence>
<comment type="caution">
    <text evidence="6">The sequence shown here is derived from an EMBL/GenBank/DDBJ whole genome shotgun (WGS) entry which is preliminary data.</text>
</comment>
<dbReference type="Proteomes" id="UP000238220">
    <property type="component" value="Unassembled WGS sequence"/>
</dbReference>
<evidence type="ECO:0000259" key="5">
    <source>
        <dbReference type="PROSITE" id="PS51063"/>
    </source>
</evidence>
<feature type="domain" description="Cyclic nucleotide-binding" evidence="4">
    <location>
        <begin position="15"/>
        <end position="135"/>
    </location>
</feature>
<sequence length="231" mass="25636">MSWSEERAALVASDWFRELPADVVTQFAAMAVRRRLSDGELLFAQGDAPDGLWNVVSGRIRAGSVSGEGKELLVMQFEPGAWFGEISMFDGLPRTHDSRAVGPTEMLMLPRDKFLAVLAAQPELYPHFVKMLCRKLRLAFSYIEDAQFASLPARLARRLIDLLALYGRQTPEGMLIDLHLPQDDLGRMLGASRQSVSKELKLLETSGVVAVDYGRLHIRDLPALQKIADAG</sequence>
<evidence type="ECO:0000313" key="6">
    <source>
        <dbReference type="EMBL" id="PPE72329.1"/>
    </source>
</evidence>
<dbReference type="PANTHER" id="PTHR24567:SF74">
    <property type="entry name" value="HTH-TYPE TRANSCRIPTIONAL REGULATOR ARCR"/>
    <property type="match status" value="1"/>
</dbReference>
<evidence type="ECO:0000313" key="7">
    <source>
        <dbReference type="Proteomes" id="UP000238220"/>
    </source>
</evidence>
<accession>A0A2S5TBF6</accession>
<reference evidence="6 7" key="1">
    <citation type="submission" date="2018-02" db="EMBL/GenBank/DDBJ databases">
        <title>Genome sequencing of Solimonas sp. HR-BB.</title>
        <authorList>
            <person name="Lee Y."/>
            <person name="Jeon C.O."/>
        </authorList>
    </citation>
    <scope>NUCLEOTIDE SEQUENCE [LARGE SCALE GENOMIC DNA]</scope>
    <source>
        <strain evidence="6 7">HR-BB</strain>
    </source>
</reference>
<dbReference type="EMBL" id="PSNW01000013">
    <property type="protein sequence ID" value="PPE72329.1"/>
    <property type="molecule type" value="Genomic_DNA"/>
</dbReference>
<proteinExistence type="predicted"/>
<evidence type="ECO:0000259" key="4">
    <source>
        <dbReference type="PROSITE" id="PS50042"/>
    </source>
</evidence>
<protein>
    <submittedName>
        <fullName evidence="6">Crp/Fnr family transcriptional regulator</fullName>
    </submittedName>
</protein>
<keyword evidence="3" id="KW-0804">Transcription</keyword>
<dbReference type="GO" id="GO:0003677">
    <property type="term" value="F:DNA binding"/>
    <property type="evidence" value="ECO:0007669"/>
    <property type="project" value="UniProtKB-KW"/>
</dbReference>
<dbReference type="Gene3D" id="2.60.120.10">
    <property type="entry name" value="Jelly Rolls"/>
    <property type="match status" value="1"/>
</dbReference>
<keyword evidence="2" id="KW-0238">DNA-binding</keyword>
<name>A0A2S5TBF6_9GAMM</name>
<dbReference type="Gene3D" id="1.10.10.10">
    <property type="entry name" value="Winged helix-like DNA-binding domain superfamily/Winged helix DNA-binding domain"/>
    <property type="match status" value="1"/>
</dbReference>
<evidence type="ECO:0000256" key="3">
    <source>
        <dbReference type="ARBA" id="ARBA00023163"/>
    </source>
</evidence>
<dbReference type="SMART" id="SM00419">
    <property type="entry name" value="HTH_CRP"/>
    <property type="match status" value="1"/>
</dbReference>
<keyword evidence="1" id="KW-0805">Transcription regulation</keyword>
<dbReference type="SUPFAM" id="SSF51206">
    <property type="entry name" value="cAMP-binding domain-like"/>
    <property type="match status" value="1"/>
</dbReference>
<feature type="domain" description="HTH crp-type" evidence="5">
    <location>
        <begin position="149"/>
        <end position="222"/>
    </location>
</feature>
<dbReference type="Pfam" id="PF13545">
    <property type="entry name" value="HTH_Crp_2"/>
    <property type="match status" value="1"/>
</dbReference>
<dbReference type="OrthoDB" id="6881322at2"/>